<dbReference type="GO" id="GO:0060294">
    <property type="term" value="P:cilium movement involved in cell motility"/>
    <property type="evidence" value="ECO:0007669"/>
    <property type="project" value="InterPro"/>
</dbReference>
<dbReference type="InterPro" id="IPR006802">
    <property type="entry name" value="Radial_spoke"/>
</dbReference>
<dbReference type="PANTHER" id="PTHR13159:SF0">
    <property type="entry name" value="RADIAL SPOKE HEAD 6 HOMOLOG A"/>
    <property type="match status" value="1"/>
</dbReference>
<evidence type="ECO:0000256" key="4">
    <source>
        <dbReference type="ARBA" id="ARBA00023212"/>
    </source>
</evidence>
<evidence type="ECO:0000313" key="9">
    <source>
        <dbReference type="EMBL" id="CAF4816552.1"/>
    </source>
</evidence>
<dbReference type="Proteomes" id="UP000681967">
    <property type="component" value="Unassembled WGS sequence"/>
</dbReference>
<evidence type="ECO:0000256" key="1">
    <source>
        <dbReference type="ARBA" id="ARBA00004430"/>
    </source>
</evidence>
<dbReference type="PANTHER" id="PTHR13159">
    <property type="entry name" value="RADIAL SPOKEHEAD-RELATED"/>
    <property type="match status" value="1"/>
</dbReference>
<evidence type="ECO:0000313" key="6">
    <source>
        <dbReference type="EMBL" id="CAF4574733.1"/>
    </source>
</evidence>
<evidence type="ECO:0000256" key="3">
    <source>
        <dbReference type="ARBA" id="ARBA00023069"/>
    </source>
</evidence>
<evidence type="ECO:0000256" key="2">
    <source>
        <dbReference type="ARBA" id="ARBA00022490"/>
    </source>
</evidence>
<dbReference type="Pfam" id="PF04712">
    <property type="entry name" value="Radial_spoke"/>
    <property type="match status" value="1"/>
</dbReference>
<dbReference type="GO" id="GO:0001534">
    <property type="term" value="C:radial spoke"/>
    <property type="evidence" value="ECO:0007669"/>
    <property type="project" value="InterPro"/>
</dbReference>
<protein>
    <submittedName>
        <fullName evidence="9">Uncharacterized protein</fullName>
    </submittedName>
</protein>
<dbReference type="GO" id="GO:0035082">
    <property type="term" value="P:axoneme assembly"/>
    <property type="evidence" value="ECO:0007669"/>
    <property type="project" value="TreeGrafter"/>
</dbReference>
<feature type="non-terminal residue" evidence="9">
    <location>
        <position position="1"/>
    </location>
</feature>
<keyword evidence="3" id="KW-0969">Cilium</keyword>
<gene>
    <name evidence="6" type="ORF">BYL167_LOCUS39064</name>
    <name evidence="9" type="ORF">BYL167_LOCUS48799</name>
    <name evidence="7" type="ORF">GIL414_LOCUS46518</name>
    <name evidence="8" type="ORF">GIL414_LOCUS47437</name>
</gene>
<dbReference type="EMBL" id="CAJOBH010143583">
    <property type="protein sequence ID" value="CAF4816552.1"/>
    <property type="molecule type" value="Genomic_DNA"/>
</dbReference>
<keyword evidence="5" id="KW-0966">Cell projection</keyword>
<dbReference type="AlphaFoldDB" id="A0A8S3BGF8"/>
<dbReference type="EMBL" id="CAJOBJ010151280">
    <property type="protein sequence ID" value="CAF4807544.1"/>
    <property type="molecule type" value="Genomic_DNA"/>
</dbReference>
<feature type="non-terminal residue" evidence="9">
    <location>
        <position position="60"/>
    </location>
</feature>
<dbReference type="EMBL" id="CAJOBJ010146291">
    <property type="protein sequence ID" value="CAF4785350.1"/>
    <property type="molecule type" value="Genomic_DNA"/>
</dbReference>
<sequence>STYKAPPPVPKEDRGTGVNKHTYYVCNHPGSPWIKLPIVTPAQISQARLIKVFFTGDLNR</sequence>
<organism evidence="9 10">
    <name type="scientific">Rotaria magnacalcarata</name>
    <dbReference type="NCBI Taxonomy" id="392030"/>
    <lineage>
        <taxon>Eukaryota</taxon>
        <taxon>Metazoa</taxon>
        <taxon>Spiralia</taxon>
        <taxon>Gnathifera</taxon>
        <taxon>Rotifera</taxon>
        <taxon>Eurotatoria</taxon>
        <taxon>Bdelloidea</taxon>
        <taxon>Philodinida</taxon>
        <taxon>Philodinidae</taxon>
        <taxon>Rotaria</taxon>
    </lineage>
</organism>
<evidence type="ECO:0000313" key="10">
    <source>
        <dbReference type="Proteomes" id="UP000681967"/>
    </source>
</evidence>
<comment type="caution">
    <text evidence="9">The sequence shown here is derived from an EMBL/GenBank/DDBJ whole genome shotgun (WGS) entry which is preliminary data.</text>
</comment>
<evidence type="ECO:0000313" key="7">
    <source>
        <dbReference type="EMBL" id="CAF4785350.1"/>
    </source>
</evidence>
<comment type="subcellular location">
    <subcellularLocation>
        <location evidence="1">Cytoplasm</location>
        <location evidence="1">Cytoskeleton</location>
        <location evidence="1">Cilium axoneme</location>
    </subcellularLocation>
</comment>
<dbReference type="EMBL" id="CAJOBH010093040">
    <property type="protein sequence ID" value="CAF4574733.1"/>
    <property type="molecule type" value="Genomic_DNA"/>
</dbReference>
<keyword evidence="4" id="KW-0206">Cytoskeleton</keyword>
<keyword evidence="2" id="KW-0963">Cytoplasm</keyword>
<proteinExistence type="predicted"/>
<name>A0A8S3BGF8_9BILA</name>
<reference evidence="9" key="1">
    <citation type="submission" date="2021-02" db="EMBL/GenBank/DDBJ databases">
        <authorList>
            <person name="Nowell W R."/>
        </authorList>
    </citation>
    <scope>NUCLEOTIDE SEQUENCE</scope>
</reference>
<accession>A0A8S3BGF8</accession>
<evidence type="ECO:0000313" key="8">
    <source>
        <dbReference type="EMBL" id="CAF4807544.1"/>
    </source>
</evidence>
<dbReference type="Proteomes" id="UP000681720">
    <property type="component" value="Unassembled WGS sequence"/>
</dbReference>
<evidence type="ECO:0000256" key="5">
    <source>
        <dbReference type="ARBA" id="ARBA00023273"/>
    </source>
</evidence>